<name>A0A6J4UJ05_9DEIN</name>
<dbReference type="PRINTS" id="PR00059">
    <property type="entry name" value="RIBOSOMALL6"/>
</dbReference>
<dbReference type="NCBIfam" id="TIGR03654">
    <property type="entry name" value="L6_bact"/>
    <property type="match status" value="1"/>
</dbReference>
<dbReference type="PANTHER" id="PTHR11655:SF14">
    <property type="entry name" value="LARGE RIBOSOMAL SUBUNIT PROTEIN UL6M"/>
    <property type="match status" value="1"/>
</dbReference>
<dbReference type="GO" id="GO:0002181">
    <property type="term" value="P:cytoplasmic translation"/>
    <property type="evidence" value="ECO:0007669"/>
    <property type="project" value="TreeGrafter"/>
</dbReference>
<evidence type="ECO:0000256" key="4">
    <source>
        <dbReference type="ARBA" id="ARBA00022884"/>
    </source>
</evidence>
<dbReference type="Pfam" id="PF00347">
    <property type="entry name" value="Ribosomal_L6"/>
    <property type="match status" value="2"/>
</dbReference>
<evidence type="ECO:0000256" key="2">
    <source>
        <dbReference type="ARBA" id="ARBA00011838"/>
    </source>
</evidence>
<dbReference type="Gene3D" id="3.90.930.12">
    <property type="entry name" value="Ribosomal protein L6, alpha-beta domain"/>
    <property type="match status" value="2"/>
</dbReference>
<organism evidence="11">
    <name type="scientific">uncultured Truepera sp</name>
    <dbReference type="NCBI Taxonomy" id="543023"/>
    <lineage>
        <taxon>Bacteria</taxon>
        <taxon>Thermotogati</taxon>
        <taxon>Deinococcota</taxon>
        <taxon>Deinococci</taxon>
        <taxon>Trueperales</taxon>
        <taxon>Trueperaceae</taxon>
        <taxon>Truepera</taxon>
        <taxon>environmental samples</taxon>
    </lineage>
</organism>
<dbReference type="InterPro" id="IPR020040">
    <property type="entry name" value="Ribosomal_uL6_a/b-dom"/>
</dbReference>
<dbReference type="InterPro" id="IPR036789">
    <property type="entry name" value="Ribosomal_uL6-like_a/b-dom_sf"/>
</dbReference>
<dbReference type="InterPro" id="IPR019906">
    <property type="entry name" value="Ribosomal_uL6_bac-type"/>
</dbReference>
<comment type="function">
    <text evidence="7 9">This protein binds to the 23S rRNA, and is important in its secondary structure. It is located near the subunit interface in the base of the L7/L12 stalk, and near the tRNA binding site of the peptidyltransferase center.</text>
</comment>
<comment type="similarity">
    <text evidence="1 7 8">Belongs to the universal ribosomal protein uL6 family.</text>
</comment>
<dbReference type="InterPro" id="IPR000702">
    <property type="entry name" value="Ribosomal_uL6-like"/>
</dbReference>
<evidence type="ECO:0000256" key="7">
    <source>
        <dbReference type="HAMAP-Rule" id="MF_01365"/>
    </source>
</evidence>
<dbReference type="HAMAP" id="MF_01365_B">
    <property type="entry name" value="Ribosomal_uL6_B"/>
    <property type="match status" value="1"/>
</dbReference>
<keyword evidence="4 7" id="KW-0694">RNA-binding</keyword>
<evidence type="ECO:0000256" key="3">
    <source>
        <dbReference type="ARBA" id="ARBA00022730"/>
    </source>
</evidence>
<dbReference type="PANTHER" id="PTHR11655">
    <property type="entry name" value="60S/50S RIBOSOMAL PROTEIN L6/L9"/>
    <property type="match status" value="1"/>
</dbReference>
<accession>A0A6J4UJ05</accession>
<dbReference type="GO" id="GO:0003735">
    <property type="term" value="F:structural constituent of ribosome"/>
    <property type="evidence" value="ECO:0007669"/>
    <property type="project" value="UniProtKB-UniRule"/>
</dbReference>
<evidence type="ECO:0000256" key="8">
    <source>
        <dbReference type="RuleBase" id="RU003869"/>
    </source>
</evidence>
<evidence type="ECO:0000256" key="6">
    <source>
        <dbReference type="ARBA" id="ARBA00023274"/>
    </source>
</evidence>
<evidence type="ECO:0000313" key="11">
    <source>
        <dbReference type="EMBL" id="CAA9552189.1"/>
    </source>
</evidence>
<proteinExistence type="inferred from homology"/>
<dbReference type="GO" id="GO:0022625">
    <property type="term" value="C:cytosolic large ribosomal subunit"/>
    <property type="evidence" value="ECO:0007669"/>
    <property type="project" value="UniProtKB-UniRule"/>
</dbReference>
<reference evidence="11" key="1">
    <citation type="submission" date="2020-02" db="EMBL/GenBank/DDBJ databases">
        <authorList>
            <person name="Meier V. D."/>
        </authorList>
    </citation>
    <scope>NUCLEOTIDE SEQUENCE</scope>
    <source>
        <strain evidence="11">AVDCRST_MAG86</strain>
    </source>
</reference>
<sequence length="179" mass="19593">MSRIGRTPITLPKGVEISATKTMVTVRGPKGQLVVPFNPRLTLNQQDDVLTLERPSDAPRDRAQHGLIRSLLNNAVQGVTEGYSRNLQIQGVGYRCAMRGKNLELQLGFSHPVVFEPPEGITIVAPEPTRITISGIDKQLVGQVAANIREVRPPDSYHGKGVRYEGEQVRLKPGKAAAR</sequence>
<gene>
    <name evidence="7" type="primary">rplF</name>
    <name evidence="11" type="ORF">AVDCRST_MAG86-1522</name>
</gene>
<evidence type="ECO:0000256" key="1">
    <source>
        <dbReference type="ARBA" id="ARBA00009356"/>
    </source>
</evidence>
<dbReference type="GO" id="GO:0019843">
    <property type="term" value="F:rRNA binding"/>
    <property type="evidence" value="ECO:0007669"/>
    <property type="project" value="UniProtKB-UniRule"/>
</dbReference>
<keyword evidence="6 7" id="KW-0687">Ribonucleoprotein</keyword>
<dbReference type="AlphaFoldDB" id="A0A6J4UJ05"/>
<evidence type="ECO:0000256" key="9">
    <source>
        <dbReference type="RuleBase" id="RU003870"/>
    </source>
</evidence>
<feature type="domain" description="Large ribosomal subunit protein uL6 alpha-beta" evidence="10">
    <location>
        <begin position="12"/>
        <end position="82"/>
    </location>
</feature>
<evidence type="ECO:0000259" key="10">
    <source>
        <dbReference type="Pfam" id="PF00347"/>
    </source>
</evidence>
<comment type="subunit">
    <text evidence="2 7">Part of the 50S ribosomal subunit.</text>
</comment>
<feature type="domain" description="Large ribosomal subunit protein uL6 alpha-beta" evidence="10">
    <location>
        <begin position="91"/>
        <end position="164"/>
    </location>
</feature>
<protein>
    <recommendedName>
        <fullName evidence="7">Large ribosomal subunit protein uL6</fullName>
    </recommendedName>
</protein>
<evidence type="ECO:0000256" key="5">
    <source>
        <dbReference type="ARBA" id="ARBA00022980"/>
    </source>
</evidence>
<dbReference type="PIRSF" id="PIRSF002162">
    <property type="entry name" value="Ribosomal_L6"/>
    <property type="match status" value="1"/>
</dbReference>
<keyword evidence="3 7" id="KW-0699">rRNA-binding</keyword>
<dbReference type="FunFam" id="3.90.930.12:FF:000001">
    <property type="entry name" value="50S ribosomal protein L6"/>
    <property type="match status" value="1"/>
</dbReference>
<dbReference type="EMBL" id="CADCWP010000001">
    <property type="protein sequence ID" value="CAA9552189.1"/>
    <property type="molecule type" value="Genomic_DNA"/>
</dbReference>
<keyword evidence="5 7" id="KW-0689">Ribosomal protein</keyword>
<dbReference type="SUPFAM" id="SSF56053">
    <property type="entry name" value="Ribosomal protein L6"/>
    <property type="match status" value="2"/>
</dbReference>
<dbReference type="FunFam" id="3.90.930.12:FF:000002">
    <property type="entry name" value="50S ribosomal protein L6"/>
    <property type="match status" value="1"/>
</dbReference>